<name>A0AAN8N431_9PEZI</name>
<proteinExistence type="predicted"/>
<dbReference type="AlphaFoldDB" id="A0AAN8N431"/>
<keyword evidence="3" id="KW-1185">Reference proteome</keyword>
<evidence type="ECO:0000313" key="2">
    <source>
        <dbReference type="EMBL" id="KAK6347938.1"/>
    </source>
</evidence>
<reference evidence="2 3" key="1">
    <citation type="submission" date="2019-10" db="EMBL/GenBank/DDBJ databases">
        <authorList>
            <person name="Palmer J.M."/>
        </authorList>
    </citation>
    <scope>NUCLEOTIDE SEQUENCE [LARGE SCALE GENOMIC DNA]</scope>
    <source>
        <strain evidence="2 3">TWF718</strain>
    </source>
</reference>
<evidence type="ECO:0000256" key="1">
    <source>
        <dbReference type="SAM" id="MobiDB-lite"/>
    </source>
</evidence>
<comment type="caution">
    <text evidence="2">The sequence shown here is derived from an EMBL/GenBank/DDBJ whole genome shotgun (WGS) entry which is preliminary data.</text>
</comment>
<feature type="region of interest" description="Disordered" evidence="1">
    <location>
        <begin position="1"/>
        <end position="30"/>
    </location>
</feature>
<dbReference type="Proteomes" id="UP001313282">
    <property type="component" value="Unassembled WGS sequence"/>
</dbReference>
<dbReference type="EMBL" id="JAVHNR010000003">
    <property type="protein sequence ID" value="KAK6347938.1"/>
    <property type="molecule type" value="Genomic_DNA"/>
</dbReference>
<accession>A0AAN8N431</accession>
<organism evidence="2 3">
    <name type="scientific">Orbilia javanica</name>
    <dbReference type="NCBI Taxonomy" id="47235"/>
    <lineage>
        <taxon>Eukaryota</taxon>
        <taxon>Fungi</taxon>
        <taxon>Dikarya</taxon>
        <taxon>Ascomycota</taxon>
        <taxon>Pezizomycotina</taxon>
        <taxon>Orbiliomycetes</taxon>
        <taxon>Orbiliales</taxon>
        <taxon>Orbiliaceae</taxon>
        <taxon>Orbilia</taxon>
    </lineage>
</organism>
<sequence>MASAISESKLAERLARPSGGIPTGNATEDLAQFICNQPSEGPSQESSSKAPKDLSAFELPSVKPSELFTFGQKPDLGEPGFDDDGELGAKVGEILHALFEGYRDWVNNQGDFVQELVSQVSNLDSVKNYHLNVFVFSDKKSQFFFTNPCWIVIDDEAWFGLLDKSYQLVIFQSGWFSRHGDPGWCNWGYSWWYNTDEGDCGHYEYDEHNQVAIIRDGSIYDSSKATSAAYVYGTWDEYDFPTIKPMLMDNSTTPTWETEYMESNWGNDVIWCGRGNGYHKSN</sequence>
<evidence type="ECO:0000313" key="3">
    <source>
        <dbReference type="Proteomes" id="UP001313282"/>
    </source>
</evidence>
<protein>
    <submittedName>
        <fullName evidence="2">Uncharacterized protein</fullName>
    </submittedName>
</protein>
<gene>
    <name evidence="2" type="ORF">TWF718_005758</name>
</gene>